<reference evidence="1" key="2">
    <citation type="journal article" date="2016" name="BMC Microbiol.">
        <title>Shigella flexneri serotype 1c derived from serotype 1a by acquisition of gtrIC gene cluster via a bacteriophage.</title>
        <authorList>
            <person name="Tang S.S."/>
            <person name="Carlin N.I."/>
            <person name="Talukder K.A."/>
            <person name="Cam P.D."/>
            <person name="Verma N.K."/>
        </authorList>
    </citation>
    <scope>NUCLEOTIDE SEQUENCE</scope>
    <source>
        <strain evidence="1">Y394</strain>
    </source>
</reference>
<accession>A0A1S5R858</accession>
<name>A0A1S5R858_SHIFL</name>
<proteinExistence type="predicted"/>
<reference evidence="1" key="1">
    <citation type="submission" date="2015-05" db="EMBL/GenBank/DDBJ databases">
        <authorList>
            <person name="Wang D.B."/>
            <person name="Wang M."/>
        </authorList>
    </citation>
    <scope>NUCLEOTIDE SEQUENCE</scope>
    <source>
        <strain evidence="1">Y394</strain>
    </source>
</reference>
<dbReference type="EMBL" id="KR920048">
    <property type="protein sequence ID" value="ANH58130.1"/>
    <property type="molecule type" value="Genomic_DNA"/>
</dbReference>
<protein>
    <submittedName>
        <fullName evidence="1">Uncharacterized protein</fullName>
    </submittedName>
</protein>
<evidence type="ECO:0000313" key="1">
    <source>
        <dbReference type="EMBL" id="ANH58130.1"/>
    </source>
</evidence>
<sequence length="137" mass="15625">MHVSFLAPECVNHAFHFLDISPLFFPASRFTAGRGLHQGEITPELIYRRYTVVVISFTTAGDAPFLHAYHLYHPAVFIEENIAGVDFRPNGAAGSKARIFYFHLSNYVFVKAVLMRLMNSRHFNYGTDHHLREPTAD</sequence>
<organism evidence="1">
    <name type="scientific">Shigella flexneri</name>
    <dbReference type="NCBI Taxonomy" id="623"/>
    <lineage>
        <taxon>Bacteria</taxon>
        <taxon>Pseudomonadati</taxon>
        <taxon>Pseudomonadota</taxon>
        <taxon>Gammaproteobacteria</taxon>
        <taxon>Enterobacterales</taxon>
        <taxon>Enterobacteriaceae</taxon>
        <taxon>Shigella</taxon>
    </lineage>
</organism>
<dbReference type="AlphaFoldDB" id="A0A1S5R858"/>